<feature type="transmembrane region" description="Helical" evidence="1">
    <location>
        <begin position="12"/>
        <end position="32"/>
    </location>
</feature>
<sequence length="43" mass="4696">MIPALTGRASYCRFVAIIMCMVLGIARTAPLFSRFTTTNKNSA</sequence>
<dbReference type="EMBL" id="BAEK01000038">
    <property type="protein sequence ID" value="GAC05521.1"/>
    <property type="molecule type" value="Genomic_DNA"/>
</dbReference>
<keyword evidence="1" id="KW-0812">Transmembrane</keyword>
<keyword evidence="3" id="KW-1185">Reference proteome</keyword>
<dbReference type="Proteomes" id="UP000008372">
    <property type="component" value="Unassembled WGS sequence"/>
</dbReference>
<keyword evidence="1" id="KW-0472">Membrane</keyword>
<organism evidence="2 3">
    <name type="scientific">Paraglaciecola agarilytica NO2</name>
    <dbReference type="NCBI Taxonomy" id="1125747"/>
    <lineage>
        <taxon>Bacteria</taxon>
        <taxon>Pseudomonadati</taxon>
        <taxon>Pseudomonadota</taxon>
        <taxon>Gammaproteobacteria</taxon>
        <taxon>Alteromonadales</taxon>
        <taxon>Alteromonadaceae</taxon>
        <taxon>Paraglaciecola</taxon>
    </lineage>
</organism>
<evidence type="ECO:0000313" key="3">
    <source>
        <dbReference type="Proteomes" id="UP000008372"/>
    </source>
</evidence>
<gene>
    <name evidence="2" type="ORF">GAGA_2677</name>
</gene>
<name>A0ABQ0I817_9ALTE</name>
<keyword evidence="1" id="KW-1133">Transmembrane helix</keyword>
<protein>
    <submittedName>
        <fullName evidence="2">Uncharacterized protein</fullName>
    </submittedName>
</protein>
<evidence type="ECO:0000256" key="1">
    <source>
        <dbReference type="SAM" id="Phobius"/>
    </source>
</evidence>
<evidence type="ECO:0000313" key="2">
    <source>
        <dbReference type="EMBL" id="GAC05521.1"/>
    </source>
</evidence>
<proteinExistence type="predicted"/>
<comment type="caution">
    <text evidence="2">The sequence shown here is derived from an EMBL/GenBank/DDBJ whole genome shotgun (WGS) entry which is preliminary data.</text>
</comment>
<accession>A0ABQ0I817</accession>
<reference evidence="2 3" key="1">
    <citation type="journal article" date="2014" name="Environ. Microbiol.">
        <title>Comparative genomics of the marine bacterial genus Glaciecola reveals the high degree of genomic diversity and genomic characteristic for cold adaptation.</title>
        <authorList>
            <person name="Qin Q.L."/>
            <person name="Xie B.B."/>
            <person name="Yu Y."/>
            <person name="Shu Y.L."/>
            <person name="Rong J.C."/>
            <person name="Zhang Y.J."/>
            <person name="Zhao D.L."/>
            <person name="Chen X.L."/>
            <person name="Zhang X.Y."/>
            <person name="Chen B."/>
            <person name="Zhou B.C."/>
            <person name="Zhang Y.Z."/>
        </authorList>
    </citation>
    <scope>NUCLEOTIDE SEQUENCE [LARGE SCALE GENOMIC DNA]</scope>
    <source>
        <strain evidence="2 3">NO2</strain>
    </source>
</reference>